<protein>
    <submittedName>
        <fullName evidence="1">Uncharacterized protein</fullName>
    </submittedName>
</protein>
<accession>A0A177WUB9</accession>
<dbReference type="AlphaFoldDB" id="A0A177WUB9"/>
<dbReference type="eggNOG" id="ENOG502SZ2H">
    <property type="taxonomic scope" value="Eukaryota"/>
</dbReference>
<reference evidence="1 2" key="2">
    <citation type="submission" date="2016-05" db="EMBL/GenBank/DDBJ databases">
        <title>Lineage-specific infection strategies underlie the spectrum of fungal disease in amphibians.</title>
        <authorList>
            <person name="Cuomo C.A."/>
            <person name="Farrer R.A."/>
            <person name="James T."/>
            <person name="Longcore J."/>
            <person name="Birren B."/>
        </authorList>
    </citation>
    <scope>NUCLEOTIDE SEQUENCE [LARGE SCALE GENOMIC DNA]</scope>
    <source>
        <strain evidence="1 2">JEL423</strain>
    </source>
</reference>
<evidence type="ECO:0000313" key="2">
    <source>
        <dbReference type="Proteomes" id="UP000077115"/>
    </source>
</evidence>
<evidence type="ECO:0000313" key="1">
    <source>
        <dbReference type="EMBL" id="OAJ43708.1"/>
    </source>
</evidence>
<dbReference type="VEuPathDB" id="FungiDB:BDEG_27039"/>
<organism evidence="1 2">
    <name type="scientific">Batrachochytrium dendrobatidis (strain JEL423)</name>
    <dbReference type="NCBI Taxonomy" id="403673"/>
    <lineage>
        <taxon>Eukaryota</taxon>
        <taxon>Fungi</taxon>
        <taxon>Fungi incertae sedis</taxon>
        <taxon>Chytridiomycota</taxon>
        <taxon>Chytridiomycota incertae sedis</taxon>
        <taxon>Chytridiomycetes</taxon>
        <taxon>Rhizophydiales</taxon>
        <taxon>Rhizophydiales incertae sedis</taxon>
        <taxon>Batrachochytrium</taxon>
    </lineage>
</organism>
<dbReference type="SUPFAM" id="SSF55961">
    <property type="entry name" value="Bet v1-like"/>
    <property type="match status" value="1"/>
</dbReference>
<dbReference type="Proteomes" id="UP000077115">
    <property type="component" value="Unassembled WGS sequence"/>
</dbReference>
<proteinExistence type="predicted"/>
<dbReference type="InterPro" id="IPR023393">
    <property type="entry name" value="START-like_dom_sf"/>
</dbReference>
<dbReference type="EMBL" id="DS022310">
    <property type="protein sequence ID" value="OAJ43708.1"/>
    <property type="molecule type" value="Genomic_DNA"/>
</dbReference>
<gene>
    <name evidence="1" type="ORF">BDEG_27039</name>
</gene>
<reference evidence="1 2" key="1">
    <citation type="submission" date="2006-10" db="EMBL/GenBank/DDBJ databases">
        <title>The Genome Sequence of Batrachochytrium dendrobatidis JEL423.</title>
        <authorList>
            <consortium name="The Broad Institute Genome Sequencing Platform"/>
            <person name="Birren B."/>
            <person name="Lander E."/>
            <person name="Galagan J."/>
            <person name="Cuomo C."/>
            <person name="Devon K."/>
            <person name="Jaffe D."/>
            <person name="Butler J."/>
            <person name="Alvarez P."/>
            <person name="Gnerre S."/>
            <person name="Grabherr M."/>
            <person name="Kleber M."/>
            <person name="Mauceli E."/>
            <person name="Brockman W."/>
            <person name="Young S."/>
            <person name="LaButti K."/>
            <person name="Sykes S."/>
            <person name="DeCaprio D."/>
            <person name="Crawford M."/>
            <person name="Koehrsen M."/>
            <person name="Engels R."/>
            <person name="Montgomery P."/>
            <person name="Pearson M."/>
            <person name="Howarth C."/>
            <person name="Larson L."/>
            <person name="White J."/>
            <person name="O'Leary S."/>
            <person name="Kodira C."/>
            <person name="Zeng Q."/>
            <person name="Yandava C."/>
            <person name="Alvarado L."/>
            <person name="Longcore J."/>
            <person name="James T."/>
        </authorList>
    </citation>
    <scope>NUCLEOTIDE SEQUENCE [LARGE SCALE GENOMIC DNA]</scope>
    <source>
        <strain evidence="1 2">JEL423</strain>
    </source>
</reference>
<name>A0A177WUB9_BATDL</name>
<dbReference type="OrthoDB" id="10438582at2759"/>
<dbReference type="Gene3D" id="3.30.530.20">
    <property type="match status" value="1"/>
</dbReference>
<sequence>MSFISSRPTLNRCNNKLFTRLPSLLLLFVLVAYCIASVAANADESLNSLDFSTSMDDGYVSADQPFDSAEEADEEPDNEDKEFYYTMLNGAAGWAKANLWWTLPTMSALLTLNFLFMSHSVGVVLGEEHVVVRAIKLDKPADAVWKLITTQDQYPSWRRSVYAATFVKLKDMENKVLMEKTLTGSTFYQITEQKRNQLWVRSIHTPSETDHSWLKGGYWFAGKWTFELAPPVKGEKGCILYLTKQGIVKVPAVAFIWSIYGFDSDVHSYLKDLAKALDQKKLDIVRPTNGKFPF</sequence>